<feature type="non-terminal residue" evidence="2">
    <location>
        <position position="1"/>
    </location>
</feature>
<accession>A0A382PGC6</accession>
<proteinExistence type="predicted"/>
<dbReference type="CDD" id="cd05379">
    <property type="entry name" value="CAP_bacterial"/>
    <property type="match status" value="1"/>
</dbReference>
<dbReference type="EMBL" id="UINC01106919">
    <property type="protein sequence ID" value="SVC71917.1"/>
    <property type="molecule type" value="Genomic_DNA"/>
</dbReference>
<protein>
    <recommendedName>
        <fullName evidence="1">SCP domain-containing protein</fullName>
    </recommendedName>
</protein>
<evidence type="ECO:0000313" key="2">
    <source>
        <dbReference type="EMBL" id="SVC71917.1"/>
    </source>
</evidence>
<dbReference type="InterPro" id="IPR035940">
    <property type="entry name" value="CAP_sf"/>
</dbReference>
<dbReference type="SUPFAM" id="SSF55797">
    <property type="entry name" value="PR-1-like"/>
    <property type="match status" value="1"/>
</dbReference>
<dbReference type="AlphaFoldDB" id="A0A382PGC6"/>
<feature type="domain" description="SCP" evidence="1">
    <location>
        <begin position="71"/>
        <end position="186"/>
    </location>
</feature>
<dbReference type="InterPro" id="IPR014044">
    <property type="entry name" value="CAP_dom"/>
</dbReference>
<evidence type="ECO:0000259" key="1">
    <source>
        <dbReference type="Pfam" id="PF00188"/>
    </source>
</evidence>
<dbReference type="PANTHER" id="PTHR31157:SF1">
    <property type="entry name" value="SCP DOMAIN-CONTAINING PROTEIN"/>
    <property type="match status" value="1"/>
</dbReference>
<reference evidence="2" key="1">
    <citation type="submission" date="2018-05" db="EMBL/GenBank/DDBJ databases">
        <authorList>
            <person name="Lanie J.A."/>
            <person name="Ng W.-L."/>
            <person name="Kazmierczak K.M."/>
            <person name="Andrzejewski T.M."/>
            <person name="Davidsen T.M."/>
            <person name="Wayne K.J."/>
            <person name="Tettelin H."/>
            <person name="Glass J.I."/>
            <person name="Rusch D."/>
            <person name="Podicherti R."/>
            <person name="Tsui H.-C.T."/>
            <person name="Winkler M.E."/>
        </authorList>
    </citation>
    <scope>NUCLEOTIDE SEQUENCE</scope>
</reference>
<sequence>SLITVLFPWISMGFARISASIISTSMKLRFEAVSLLLLWVAGCAAPPAVDISYQSHEDRAELKDMARRVHERVNAHRAAEKLPTLRFNARISSIARSHSAAMAQGGVFSHNGFKRRAVNIGKLMSYIIVAENLAYNFGHQDPVAKAMESWLKSEQHRKAMESPYFKVTGIAVAKSSSGKYYFTQLFVSPAR</sequence>
<gene>
    <name evidence="2" type="ORF">METZ01_LOCUS324771</name>
</gene>
<name>A0A382PGC6_9ZZZZ</name>
<dbReference type="Gene3D" id="3.40.33.10">
    <property type="entry name" value="CAP"/>
    <property type="match status" value="1"/>
</dbReference>
<dbReference type="Pfam" id="PF00188">
    <property type="entry name" value="CAP"/>
    <property type="match status" value="1"/>
</dbReference>
<organism evidence="2">
    <name type="scientific">marine metagenome</name>
    <dbReference type="NCBI Taxonomy" id="408172"/>
    <lineage>
        <taxon>unclassified sequences</taxon>
        <taxon>metagenomes</taxon>
        <taxon>ecological metagenomes</taxon>
    </lineage>
</organism>
<dbReference type="PANTHER" id="PTHR31157">
    <property type="entry name" value="SCP DOMAIN-CONTAINING PROTEIN"/>
    <property type="match status" value="1"/>
</dbReference>